<dbReference type="AlphaFoldDB" id="A0A8C6RSU2"/>
<proteinExistence type="inferred from homology"/>
<protein>
    <recommendedName>
        <fullName evidence="3 7">Fructose-bisphosphate aldolase</fullName>
        <ecNumber evidence="3 7">4.1.2.13</ecNumber>
    </recommendedName>
</protein>
<evidence type="ECO:0000256" key="6">
    <source>
        <dbReference type="ARBA" id="ARBA00023270"/>
    </source>
</evidence>
<dbReference type="UniPathway" id="UPA00109">
    <property type="reaction ID" value="UER00183"/>
</dbReference>
<evidence type="ECO:0000256" key="1">
    <source>
        <dbReference type="ARBA" id="ARBA00004714"/>
    </source>
</evidence>
<keyword evidence="6" id="KW-0704">Schiff base</keyword>
<evidence type="ECO:0000256" key="8">
    <source>
        <dbReference type="RuleBase" id="RU004257"/>
    </source>
</evidence>
<name>A0A8C6RSU2_NANGA</name>
<dbReference type="Ensembl" id="ENSNGAT00000028002.1">
    <property type="protein sequence ID" value="ENSNGAP00000022317.1"/>
    <property type="gene ID" value="ENSNGAG00000021233.1"/>
</dbReference>
<evidence type="ECO:0000256" key="4">
    <source>
        <dbReference type="ARBA" id="ARBA00023152"/>
    </source>
</evidence>
<dbReference type="InterPro" id="IPR000741">
    <property type="entry name" value="FBA_I"/>
</dbReference>
<dbReference type="InterPro" id="IPR013785">
    <property type="entry name" value="Aldolase_TIM"/>
</dbReference>
<dbReference type="PANTHER" id="PTHR11627">
    <property type="entry name" value="FRUCTOSE-BISPHOSPHATE ALDOLASE"/>
    <property type="match status" value="1"/>
</dbReference>
<comment type="catalytic activity">
    <reaction evidence="7">
        <text>beta-D-fructose 1,6-bisphosphate = D-glyceraldehyde 3-phosphate + dihydroxyacetone phosphate</text>
        <dbReference type="Rhea" id="RHEA:14729"/>
        <dbReference type="ChEBI" id="CHEBI:32966"/>
        <dbReference type="ChEBI" id="CHEBI:57642"/>
        <dbReference type="ChEBI" id="CHEBI:59776"/>
        <dbReference type="EC" id="4.1.2.13"/>
    </reaction>
</comment>
<evidence type="ECO:0000256" key="5">
    <source>
        <dbReference type="ARBA" id="ARBA00023239"/>
    </source>
</evidence>
<dbReference type="GeneTree" id="ENSGT00950000182987"/>
<sequence length="296" mass="32510">MPCLYPALTLELKKELSDITHRIMAPGKGILAADESTRSIAQQLESTGWENTQENRGFYRQLLLTADNRVILFHKTLYQKTNDGRPLPQVIKSKGGAVGIKVDKGMVPLAGTNGKTTTQGLDELSEHCAQYKKDGANFAKWPCLLRISELTPSTLAIMENANVLASCASICQQNAIVPIVKPEILPDGDHDLKKVLAAIYKALSDHQIYLEGTLLKPNMVTQGHAYTQKFSNEETATATITALRLTVPPASEEEASINLNAINKRPLLKPWASALKAWVVRLGRQPVTIFVSNHAY</sequence>
<dbReference type="Pfam" id="PF00274">
    <property type="entry name" value="Glycolytic"/>
    <property type="match status" value="1"/>
</dbReference>
<evidence type="ECO:0000256" key="7">
    <source>
        <dbReference type="RuleBase" id="RU003994"/>
    </source>
</evidence>
<dbReference type="EC" id="4.1.2.13" evidence="3 7"/>
<dbReference type="Gene3D" id="3.20.20.70">
    <property type="entry name" value="Aldolase class I"/>
    <property type="match status" value="1"/>
</dbReference>
<dbReference type="InterPro" id="IPR029768">
    <property type="entry name" value="Aldolase_I_AS"/>
</dbReference>
<keyword evidence="4 7" id="KW-0324">Glycolysis</keyword>
<evidence type="ECO:0000256" key="2">
    <source>
        <dbReference type="ARBA" id="ARBA00010387"/>
    </source>
</evidence>
<reference evidence="9" key="2">
    <citation type="submission" date="2025-09" db="UniProtKB">
        <authorList>
            <consortium name="Ensembl"/>
        </authorList>
    </citation>
    <scope>IDENTIFICATION</scope>
</reference>
<dbReference type="OMA" id="DITHRIM"/>
<evidence type="ECO:0000313" key="9">
    <source>
        <dbReference type="Ensembl" id="ENSNGAP00000022317.1"/>
    </source>
</evidence>
<dbReference type="Proteomes" id="UP000694381">
    <property type="component" value="Unassembled WGS sequence"/>
</dbReference>
<dbReference type="GO" id="GO:0006096">
    <property type="term" value="P:glycolytic process"/>
    <property type="evidence" value="ECO:0007669"/>
    <property type="project" value="UniProtKB-UniPathway"/>
</dbReference>
<keyword evidence="10" id="KW-1185">Reference proteome</keyword>
<comment type="similarity">
    <text evidence="2 7">Belongs to the class I fructose-bisphosphate aldolase family.</text>
</comment>
<dbReference type="GO" id="GO:0004332">
    <property type="term" value="F:fructose-bisphosphate aldolase activity"/>
    <property type="evidence" value="ECO:0007669"/>
    <property type="project" value="UniProtKB-EC"/>
</dbReference>
<dbReference type="PROSITE" id="PS00158">
    <property type="entry name" value="ALDOLASE_CLASS_I"/>
    <property type="match status" value="1"/>
</dbReference>
<evidence type="ECO:0000256" key="3">
    <source>
        <dbReference type="ARBA" id="ARBA00013068"/>
    </source>
</evidence>
<keyword evidence="5 7" id="KW-0456">Lyase</keyword>
<organism evidence="9 10">
    <name type="scientific">Nannospalax galili</name>
    <name type="common">Northern Israeli blind subterranean mole rat</name>
    <name type="synonym">Spalax galili</name>
    <dbReference type="NCBI Taxonomy" id="1026970"/>
    <lineage>
        <taxon>Eukaryota</taxon>
        <taxon>Metazoa</taxon>
        <taxon>Chordata</taxon>
        <taxon>Craniata</taxon>
        <taxon>Vertebrata</taxon>
        <taxon>Euteleostomi</taxon>
        <taxon>Mammalia</taxon>
        <taxon>Eutheria</taxon>
        <taxon>Euarchontoglires</taxon>
        <taxon>Glires</taxon>
        <taxon>Rodentia</taxon>
        <taxon>Myomorpha</taxon>
        <taxon>Muroidea</taxon>
        <taxon>Spalacidae</taxon>
        <taxon>Spalacinae</taxon>
        <taxon>Nannospalax</taxon>
    </lineage>
</organism>
<reference evidence="9" key="1">
    <citation type="submission" date="2025-08" db="UniProtKB">
        <authorList>
            <consortium name="Ensembl"/>
        </authorList>
    </citation>
    <scope>IDENTIFICATION</scope>
</reference>
<accession>A0A8C6RSU2</accession>
<dbReference type="SUPFAM" id="SSF51569">
    <property type="entry name" value="Aldolase"/>
    <property type="match status" value="1"/>
</dbReference>
<evidence type="ECO:0000313" key="10">
    <source>
        <dbReference type="Proteomes" id="UP000694381"/>
    </source>
</evidence>
<comment type="pathway">
    <text evidence="1 8">Carbohydrate degradation; glycolysis; D-glyceraldehyde 3-phosphate and glycerone phosphate from D-glucose: step 4/4.</text>
</comment>